<evidence type="ECO:0000259" key="4">
    <source>
        <dbReference type="Pfam" id="PF03171"/>
    </source>
</evidence>
<feature type="domain" description="Isopenicillin N synthase-like Fe(2+) 2OG dioxygenase" evidence="4">
    <location>
        <begin position="230"/>
        <end position="266"/>
    </location>
</feature>
<evidence type="ECO:0000256" key="2">
    <source>
        <dbReference type="ARBA" id="ARBA00022896"/>
    </source>
</evidence>
<dbReference type="EMBL" id="CM001217">
    <property type="protein sequence ID" value="KEH40326.1"/>
    <property type="molecule type" value="Genomic_DNA"/>
</dbReference>
<accession>A0A072VFF6</accession>
<name>A0A072VFF6_MEDTR</name>
<dbReference type="STRING" id="3880.A0A072VFF6"/>
<proteinExistence type="predicted"/>
<dbReference type="InterPro" id="IPR050295">
    <property type="entry name" value="Plant_2OG-oxidoreductases"/>
</dbReference>
<dbReference type="SUPFAM" id="SSF51197">
    <property type="entry name" value="Clavaminate synthase-like"/>
    <property type="match status" value="1"/>
</dbReference>
<dbReference type="Gene3D" id="2.60.120.330">
    <property type="entry name" value="B-lactam Antibiotic, Isopenicillin N Synthase, Chain"/>
    <property type="match status" value="2"/>
</dbReference>
<evidence type="ECO:0000256" key="3">
    <source>
        <dbReference type="ARBA" id="ARBA00023004"/>
    </source>
</evidence>
<keyword evidence="6" id="KW-0560">Oxidoreductase</keyword>
<keyword evidence="6" id="KW-0223">Dioxygenase</keyword>
<gene>
    <name evidence="6" type="ordered locus">MTR_1g027310</name>
</gene>
<organism evidence="6 8">
    <name type="scientific">Medicago truncatula</name>
    <name type="common">Barrel medic</name>
    <name type="synonym">Medicago tribuloides</name>
    <dbReference type="NCBI Taxonomy" id="3880"/>
    <lineage>
        <taxon>Eukaryota</taxon>
        <taxon>Viridiplantae</taxon>
        <taxon>Streptophyta</taxon>
        <taxon>Embryophyta</taxon>
        <taxon>Tracheophyta</taxon>
        <taxon>Spermatophyta</taxon>
        <taxon>Magnoliopsida</taxon>
        <taxon>eudicotyledons</taxon>
        <taxon>Gunneridae</taxon>
        <taxon>Pentapetalae</taxon>
        <taxon>rosids</taxon>
        <taxon>fabids</taxon>
        <taxon>Fabales</taxon>
        <taxon>Fabaceae</taxon>
        <taxon>Papilionoideae</taxon>
        <taxon>50 kb inversion clade</taxon>
        <taxon>NPAAA clade</taxon>
        <taxon>Hologalegina</taxon>
        <taxon>IRL clade</taxon>
        <taxon>Trifolieae</taxon>
        <taxon>Medicago</taxon>
    </lineage>
</organism>
<dbReference type="AlphaFoldDB" id="A0A072VFF6"/>
<dbReference type="Pfam" id="PF03171">
    <property type="entry name" value="2OG-FeII_Oxy"/>
    <property type="match status" value="1"/>
</dbReference>
<dbReference type="GO" id="GO:0016706">
    <property type="term" value="F:2-oxoglutarate-dependent dioxygenase activity"/>
    <property type="evidence" value="ECO:0000318"/>
    <property type="project" value="GO_Central"/>
</dbReference>
<feature type="domain" description="Non-haem dioxygenase N-terminal" evidence="5">
    <location>
        <begin position="49"/>
        <end position="145"/>
    </location>
</feature>
<reference evidence="6 8" key="1">
    <citation type="journal article" date="2011" name="Nature">
        <title>The Medicago genome provides insight into the evolution of rhizobial symbioses.</title>
        <authorList>
            <person name="Young N.D."/>
            <person name="Debelle F."/>
            <person name="Oldroyd G.E."/>
            <person name="Geurts R."/>
            <person name="Cannon S.B."/>
            <person name="Udvardi M.K."/>
            <person name="Benedito V.A."/>
            <person name="Mayer K.F."/>
            <person name="Gouzy J."/>
            <person name="Schoof H."/>
            <person name="Van de Peer Y."/>
            <person name="Proost S."/>
            <person name="Cook D.R."/>
            <person name="Meyers B.C."/>
            <person name="Spannagl M."/>
            <person name="Cheung F."/>
            <person name="De Mita S."/>
            <person name="Krishnakumar V."/>
            <person name="Gundlach H."/>
            <person name="Zhou S."/>
            <person name="Mudge J."/>
            <person name="Bharti A.K."/>
            <person name="Murray J.D."/>
            <person name="Naoumkina M.A."/>
            <person name="Rosen B."/>
            <person name="Silverstein K.A."/>
            <person name="Tang H."/>
            <person name="Rombauts S."/>
            <person name="Zhao P.X."/>
            <person name="Zhou P."/>
            <person name="Barbe V."/>
            <person name="Bardou P."/>
            <person name="Bechner M."/>
            <person name="Bellec A."/>
            <person name="Berger A."/>
            <person name="Berges H."/>
            <person name="Bidwell S."/>
            <person name="Bisseling T."/>
            <person name="Choisne N."/>
            <person name="Couloux A."/>
            <person name="Denny R."/>
            <person name="Deshpande S."/>
            <person name="Dai X."/>
            <person name="Doyle J.J."/>
            <person name="Dudez A.M."/>
            <person name="Farmer A.D."/>
            <person name="Fouteau S."/>
            <person name="Franken C."/>
            <person name="Gibelin C."/>
            <person name="Gish J."/>
            <person name="Goldstein S."/>
            <person name="Gonzalez A.J."/>
            <person name="Green P.J."/>
            <person name="Hallab A."/>
            <person name="Hartog M."/>
            <person name="Hua A."/>
            <person name="Humphray S.J."/>
            <person name="Jeong D.H."/>
            <person name="Jing Y."/>
            <person name="Jocker A."/>
            <person name="Kenton S.M."/>
            <person name="Kim D.J."/>
            <person name="Klee K."/>
            <person name="Lai H."/>
            <person name="Lang C."/>
            <person name="Lin S."/>
            <person name="Macmil S.L."/>
            <person name="Magdelenat G."/>
            <person name="Matthews L."/>
            <person name="McCorrison J."/>
            <person name="Monaghan E.L."/>
            <person name="Mun J.H."/>
            <person name="Najar F.Z."/>
            <person name="Nicholson C."/>
            <person name="Noirot C."/>
            <person name="O'Bleness M."/>
            <person name="Paule C.R."/>
            <person name="Poulain J."/>
            <person name="Prion F."/>
            <person name="Qin B."/>
            <person name="Qu C."/>
            <person name="Retzel E.F."/>
            <person name="Riddle C."/>
            <person name="Sallet E."/>
            <person name="Samain S."/>
            <person name="Samson N."/>
            <person name="Sanders I."/>
            <person name="Saurat O."/>
            <person name="Scarpelli C."/>
            <person name="Schiex T."/>
            <person name="Segurens B."/>
            <person name="Severin A.J."/>
            <person name="Sherrier D.J."/>
            <person name="Shi R."/>
            <person name="Sims S."/>
            <person name="Singer S.R."/>
            <person name="Sinharoy S."/>
            <person name="Sterck L."/>
            <person name="Viollet A."/>
            <person name="Wang B.B."/>
            <person name="Wang K."/>
            <person name="Wang M."/>
            <person name="Wang X."/>
            <person name="Warfsmann J."/>
            <person name="Weissenbach J."/>
            <person name="White D.D."/>
            <person name="White J.D."/>
            <person name="Wiley G.B."/>
            <person name="Wincker P."/>
            <person name="Xing Y."/>
            <person name="Yang L."/>
            <person name="Yao Z."/>
            <person name="Ying F."/>
            <person name="Zhai J."/>
            <person name="Zhou L."/>
            <person name="Zuber A."/>
            <person name="Denarie J."/>
            <person name="Dixon R.A."/>
            <person name="May G.D."/>
            <person name="Schwartz D.C."/>
            <person name="Rogers J."/>
            <person name="Quetier F."/>
            <person name="Town C.D."/>
            <person name="Roe B.A."/>
        </authorList>
    </citation>
    <scope>NUCLEOTIDE SEQUENCE [LARGE SCALE GENOMIC DNA]</scope>
    <source>
        <strain evidence="6">A17</strain>
        <strain evidence="7 8">cv. Jemalong A17</strain>
    </source>
</reference>
<dbReference type="InterPro" id="IPR044861">
    <property type="entry name" value="IPNS-like_FE2OG_OXY"/>
</dbReference>
<evidence type="ECO:0000313" key="8">
    <source>
        <dbReference type="Proteomes" id="UP000002051"/>
    </source>
</evidence>
<dbReference type="PANTHER" id="PTHR47991">
    <property type="entry name" value="OXOGLUTARATE/IRON-DEPENDENT DIOXYGENASE"/>
    <property type="match status" value="1"/>
</dbReference>
<keyword evidence="8" id="KW-1185">Reference proteome</keyword>
<keyword evidence="1" id="KW-0479">Metal-binding</keyword>
<dbReference type="HOGENOM" id="CLU_010119_16_4_1"/>
<dbReference type="EnsemblPlants" id="KEH40326">
    <property type="protein sequence ID" value="KEH40326"/>
    <property type="gene ID" value="MTR_1g027310"/>
</dbReference>
<reference evidence="6 8" key="2">
    <citation type="journal article" date="2014" name="BMC Genomics">
        <title>An improved genome release (version Mt4.0) for the model legume Medicago truncatula.</title>
        <authorList>
            <person name="Tang H."/>
            <person name="Krishnakumar V."/>
            <person name="Bidwell S."/>
            <person name="Rosen B."/>
            <person name="Chan A."/>
            <person name="Zhou S."/>
            <person name="Gentzbittel L."/>
            <person name="Childs K.L."/>
            <person name="Yandell M."/>
            <person name="Gundlach H."/>
            <person name="Mayer K.F."/>
            <person name="Schwartz D.C."/>
            <person name="Town C.D."/>
        </authorList>
    </citation>
    <scope>GENOME REANNOTATION</scope>
    <source>
        <strain evidence="6">A17</strain>
        <strain evidence="7 8">cv. Jemalong A17</strain>
    </source>
</reference>
<evidence type="ECO:0000256" key="1">
    <source>
        <dbReference type="ARBA" id="ARBA00022723"/>
    </source>
</evidence>
<sequence>MAQIASFVSKLHPFQPEFKATPVYFNASSHQALVEHHHSDNYLASNEEIPTIDYSLLLSDDTDQRSIALELLGQACEEYGFFYLVNHTMPDDVLNNVLKQVSNYFDPTTIEERMIYGKKGSSDKIRWGLTANDGENREYLKVIAHPKDHVPSDPTILRNIIEEYNQEMRKIVAGLAREISKNLGFDEDYIEKAFNMKSGFDVMAMNLYPPNSKSKGNIGLPNHTDPGFVLGDHLEILTNGKYKSHVHRVIVNNNKVQRISVVTLHGPSLDKFIAPATEFVDDKNPMNYIGMTYKESLVANGGNVIDVESSLEQIKIV</sequence>
<keyword evidence="2" id="KW-0847">Vitamin C</keyword>
<dbReference type="GO" id="GO:0031418">
    <property type="term" value="F:L-ascorbic acid binding"/>
    <property type="evidence" value="ECO:0007669"/>
    <property type="project" value="UniProtKB-KW"/>
</dbReference>
<keyword evidence="3" id="KW-0408">Iron</keyword>
<reference evidence="7" key="3">
    <citation type="submission" date="2015-04" db="UniProtKB">
        <authorList>
            <consortium name="EnsemblPlants"/>
        </authorList>
    </citation>
    <scope>IDENTIFICATION</scope>
    <source>
        <strain evidence="7">cv. Jemalong A17</strain>
    </source>
</reference>
<dbReference type="GO" id="GO:0046872">
    <property type="term" value="F:metal ion binding"/>
    <property type="evidence" value="ECO:0007669"/>
    <property type="project" value="UniProtKB-KW"/>
</dbReference>
<protein>
    <submittedName>
        <fullName evidence="6">Leucoanthocyanidin dioxygenase-like protein</fullName>
    </submittedName>
</protein>
<evidence type="ECO:0000259" key="5">
    <source>
        <dbReference type="Pfam" id="PF14226"/>
    </source>
</evidence>
<evidence type="ECO:0000313" key="7">
    <source>
        <dbReference type="EnsemblPlants" id="KEH40326"/>
    </source>
</evidence>
<dbReference type="Proteomes" id="UP000002051">
    <property type="component" value="Unassembled WGS sequence"/>
</dbReference>
<dbReference type="Pfam" id="PF14226">
    <property type="entry name" value="DIOX_N"/>
    <property type="match status" value="1"/>
</dbReference>
<evidence type="ECO:0000313" key="6">
    <source>
        <dbReference type="EMBL" id="KEH40326.1"/>
    </source>
</evidence>
<dbReference type="InterPro" id="IPR027443">
    <property type="entry name" value="IPNS-like_sf"/>
</dbReference>
<dbReference type="InterPro" id="IPR026992">
    <property type="entry name" value="DIOX_N"/>
</dbReference>